<organism evidence="2 3">
    <name type="scientific">Paeniglutamicibacter cryotolerans</name>
    <dbReference type="NCBI Taxonomy" id="670079"/>
    <lineage>
        <taxon>Bacteria</taxon>
        <taxon>Bacillati</taxon>
        <taxon>Actinomycetota</taxon>
        <taxon>Actinomycetes</taxon>
        <taxon>Micrococcales</taxon>
        <taxon>Micrococcaceae</taxon>
        <taxon>Paeniglutamicibacter</taxon>
    </lineage>
</organism>
<dbReference type="PROSITE" id="PS50943">
    <property type="entry name" value="HTH_CROC1"/>
    <property type="match status" value="1"/>
</dbReference>
<dbReference type="GO" id="GO:0003677">
    <property type="term" value="F:DNA binding"/>
    <property type="evidence" value="ECO:0007669"/>
    <property type="project" value="InterPro"/>
</dbReference>
<dbReference type="Gene3D" id="1.10.260.40">
    <property type="entry name" value="lambda repressor-like DNA-binding domains"/>
    <property type="match status" value="1"/>
</dbReference>
<reference evidence="2 3" key="1">
    <citation type="submission" date="2020-08" db="EMBL/GenBank/DDBJ databases">
        <title>Sequencing the genomes of 1000 actinobacteria strains.</title>
        <authorList>
            <person name="Klenk H.-P."/>
        </authorList>
    </citation>
    <scope>NUCLEOTIDE SEQUENCE [LARGE SCALE GENOMIC DNA]</scope>
    <source>
        <strain evidence="2 3">DSM 22826</strain>
    </source>
</reference>
<dbReference type="AlphaFoldDB" id="A0A839QV76"/>
<evidence type="ECO:0000313" key="3">
    <source>
        <dbReference type="Proteomes" id="UP000523000"/>
    </source>
</evidence>
<dbReference type="InterPro" id="IPR001387">
    <property type="entry name" value="Cro/C1-type_HTH"/>
</dbReference>
<dbReference type="InterPro" id="IPR010982">
    <property type="entry name" value="Lambda_DNA-bd_dom_sf"/>
</dbReference>
<dbReference type="RefSeq" id="WP_183511095.1">
    <property type="nucleotide sequence ID" value="NZ_BAABGK010000042.1"/>
</dbReference>
<dbReference type="Proteomes" id="UP000523000">
    <property type="component" value="Unassembled WGS sequence"/>
</dbReference>
<accession>A0A839QV76</accession>
<evidence type="ECO:0000313" key="2">
    <source>
        <dbReference type="EMBL" id="MBB2995901.1"/>
    </source>
</evidence>
<name>A0A839QV76_9MICC</name>
<keyword evidence="3" id="KW-1185">Reference proteome</keyword>
<comment type="caution">
    <text evidence="2">The sequence shown here is derived from an EMBL/GenBank/DDBJ whole genome shotgun (WGS) entry which is preliminary data.</text>
</comment>
<dbReference type="SUPFAM" id="SSF47413">
    <property type="entry name" value="lambda repressor-like DNA-binding domains"/>
    <property type="match status" value="1"/>
</dbReference>
<dbReference type="SMART" id="SM00530">
    <property type="entry name" value="HTH_XRE"/>
    <property type="match status" value="1"/>
</dbReference>
<sequence>MAGQKIDIGPSGQTVALNLKRMREAQKLTYTEVSRKLESIGRAISPLAVRRMEDGDRRVDVDDLVALSVALNVAPVTLLMPNTDARDETVQMTGISDHEAEEVWKWVRADRKLGGSSDARELIDYIHLVTPSWRSEEYIQGAIQLAELGRAEVKAKQGDRAELDSLLTENRENNGND</sequence>
<gene>
    <name evidence="2" type="ORF">E9229_002092</name>
</gene>
<evidence type="ECO:0000259" key="1">
    <source>
        <dbReference type="PROSITE" id="PS50943"/>
    </source>
</evidence>
<dbReference type="EMBL" id="JACHVS010000001">
    <property type="protein sequence ID" value="MBB2995901.1"/>
    <property type="molecule type" value="Genomic_DNA"/>
</dbReference>
<dbReference type="Pfam" id="PF01381">
    <property type="entry name" value="HTH_3"/>
    <property type="match status" value="1"/>
</dbReference>
<protein>
    <submittedName>
        <fullName evidence="2">Transcriptional regulator with XRE-family HTH domain</fullName>
    </submittedName>
</protein>
<proteinExistence type="predicted"/>
<feature type="domain" description="HTH cro/C1-type" evidence="1">
    <location>
        <begin position="19"/>
        <end position="78"/>
    </location>
</feature>